<feature type="transmembrane region" description="Helical" evidence="1">
    <location>
        <begin position="48"/>
        <end position="69"/>
    </location>
</feature>
<dbReference type="EMBL" id="AP014704">
    <property type="protein sequence ID" value="BAQ48296.1"/>
    <property type="molecule type" value="Genomic_DNA"/>
</dbReference>
<accession>A0A0C6F6F4</accession>
<feature type="transmembrane region" description="Helical" evidence="1">
    <location>
        <begin position="167"/>
        <end position="196"/>
    </location>
</feature>
<dbReference type="STRING" id="270351.Maq22A_c27315"/>
<dbReference type="KEGG" id="maqu:Maq22A_c27315"/>
<protein>
    <submittedName>
        <fullName evidence="3">Acyltransferase 3</fullName>
    </submittedName>
</protein>
<organism evidence="3 4">
    <name type="scientific">Methylobacterium aquaticum</name>
    <dbReference type="NCBI Taxonomy" id="270351"/>
    <lineage>
        <taxon>Bacteria</taxon>
        <taxon>Pseudomonadati</taxon>
        <taxon>Pseudomonadota</taxon>
        <taxon>Alphaproteobacteria</taxon>
        <taxon>Hyphomicrobiales</taxon>
        <taxon>Methylobacteriaceae</taxon>
        <taxon>Methylobacterium</taxon>
    </lineage>
</organism>
<dbReference type="RefSeq" id="WP_060849061.1">
    <property type="nucleotide sequence ID" value="NZ_AP014704.1"/>
</dbReference>
<dbReference type="Proteomes" id="UP000061432">
    <property type="component" value="Chromosome"/>
</dbReference>
<dbReference type="InterPro" id="IPR002656">
    <property type="entry name" value="Acyl_transf_3_dom"/>
</dbReference>
<dbReference type="Pfam" id="PF01757">
    <property type="entry name" value="Acyl_transf_3"/>
    <property type="match status" value="1"/>
</dbReference>
<proteinExistence type="predicted"/>
<dbReference type="PANTHER" id="PTHR23028:SF53">
    <property type="entry name" value="ACYL_TRANSF_3 DOMAIN-CONTAINING PROTEIN"/>
    <property type="match status" value="1"/>
</dbReference>
<dbReference type="AlphaFoldDB" id="A0A0C6F6F4"/>
<dbReference type="GO" id="GO:0009103">
    <property type="term" value="P:lipopolysaccharide biosynthetic process"/>
    <property type="evidence" value="ECO:0007669"/>
    <property type="project" value="TreeGrafter"/>
</dbReference>
<dbReference type="PATRIC" id="fig|270351.10.peg.5233"/>
<reference evidence="3 4" key="1">
    <citation type="journal article" date="2015" name="Genome Announc.">
        <title>Complete Genome Sequence of Methylobacterium aquaticum Strain 22A, Isolated from Racomitrium japonicum Moss.</title>
        <authorList>
            <person name="Tani A."/>
            <person name="Ogura Y."/>
            <person name="Hayashi T."/>
            <person name="Kimbara K."/>
        </authorList>
    </citation>
    <scope>NUCLEOTIDE SEQUENCE [LARGE SCALE GENOMIC DNA]</scope>
    <source>
        <strain evidence="3 4">MA-22A</strain>
    </source>
</reference>
<feature type="domain" description="Acyltransferase 3" evidence="2">
    <location>
        <begin position="23"/>
        <end position="364"/>
    </location>
</feature>
<keyword evidence="1" id="KW-0472">Membrane</keyword>
<feature type="transmembrane region" description="Helical" evidence="1">
    <location>
        <begin position="89"/>
        <end position="109"/>
    </location>
</feature>
<evidence type="ECO:0000313" key="4">
    <source>
        <dbReference type="Proteomes" id="UP000061432"/>
    </source>
</evidence>
<feature type="transmembrane region" description="Helical" evidence="1">
    <location>
        <begin position="21"/>
        <end position="42"/>
    </location>
</feature>
<dbReference type="PANTHER" id="PTHR23028">
    <property type="entry name" value="ACETYLTRANSFERASE"/>
    <property type="match status" value="1"/>
</dbReference>
<dbReference type="OrthoDB" id="9796461at2"/>
<keyword evidence="3" id="KW-0808">Transferase</keyword>
<feature type="transmembrane region" description="Helical" evidence="1">
    <location>
        <begin position="351"/>
        <end position="369"/>
    </location>
</feature>
<dbReference type="GO" id="GO:0016747">
    <property type="term" value="F:acyltransferase activity, transferring groups other than amino-acyl groups"/>
    <property type="evidence" value="ECO:0007669"/>
    <property type="project" value="InterPro"/>
</dbReference>
<feature type="transmembrane region" description="Helical" evidence="1">
    <location>
        <begin position="326"/>
        <end position="345"/>
    </location>
</feature>
<evidence type="ECO:0000313" key="3">
    <source>
        <dbReference type="EMBL" id="BAQ48296.1"/>
    </source>
</evidence>
<keyword evidence="3" id="KW-0012">Acyltransferase</keyword>
<evidence type="ECO:0000256" key="1">
    <source>
        <dbReference type="SAM" id="Phobius"/>
    </source>
</evidence>
<reference evidence="4" key="2">
    <citation type="submission" date="2015-01" db="EMBL/GenBank/DDBJ databases">
        <title>Complete genome sequence of Methylobacterium aquaticum strain 22A.</title>
        <authorList>
            <person name="Tani A."/>
            <person name="Ogura Y."/>
            <person name="Hayashi T."/>
        </authorList>
    </citation>
    <scope>NUCLEOTIDE SEQUENCE [LARGE SCALE GENOMIC DNA]</scope>
    <source>
        <strain evidence="4">MA-22A</strain>
    </source>
</reference>
<name>A0A0C6F6F4_9HYPH</name>
<keyword evidence="1" id="KW-1133">Transmembrane helix</keyword>
<dbReference type="InterPro" id="IPR050879">
    <property type="entry name" value="Acyltransferase_3"/>
</dbReference>
<dbReference type="GO" id="GO:0016020">
    <property type="term" value="C:membrane"/>
    <property type="evidence" value="ECO:0007669"/>
    <property type="project" value="TreeGrafter"/>
</dbReference>
<sequence>MSGADAARAERDREALRPTRYIPALDGLRAVAVLLVVASHAAPAHLVPGGFGVTLFFFISGYLLTGQLAEEHRRTGRIDFRGFYLRRMLRLLPAGLAFVAVSGLVFLALGGSLGAAEWVSALLYGANYFDILAGYRSDLAVAGPHGAVAVAHPFSILWSLAVEEHFYLLWPVALFALLRAGGWRAAAALLVLLCLVEPVWRAVLHAICHGPLPGSGCGMVPEIRIYAATDTRFDSLAYGALAALLAVQTETRRFLPLLHARGAQAAALGLIAAGFLVRDETFREVLRYTVQGLAFLIAIPALLVGPSRLRRLLEGRIPVLIGRLSYSIYLWHWLAGMIATYGFAQAPILRVVVYVGLTALLSSISWLAIERPMLRLRRRAGSTAPSPATGAVVPGAARAPAAVSVAPRA</sequence>
<gene>
    <name evidence="3" type="ORF">Maq22A_c27315</name>
</gene>
<evidence type="ECO:0000259" key="2">
    <source>
        <dbReference type="Pfam" id="PF01757"/>
    </source>
</evidence>
<feature type="transmembrane region" description="Helical" evidence="1">
    <location>
        <begin position="288"/>
        <end position="305"/>
    </location>
</feature>
<keyword evidence="1" id="KW-0812">Transmembrane</keyword>